<evidence type="ECO:0000256" key="1">
    <source>
        <dbReference type="SAM" id="MobiDB-lite"/>
    </source>
</evidence>
<protein>
    <submittedName>
        <fullName evidence="2">Uncharacterized protein</fullName>
    </submittedName>
</protein>
<evidence type="ECO:0000313" key="3">
    <source>
        <dbReference type="Proteomes" id="UP001372338"/>
    </source>
</evidence>
<feature type="region of interest" description="Disordered" evidence="1">
    <location>
        <begin position="1"/>
        <end position="28"/>
    </location>
</feature>
<organism evidence="2 3">
    <name type="scientific">Crotalaria pallida</name>
    <name type="common">Smooth rattlebox</name>
    <name type="synonym">Crotalaria striata</name>
    <dbReference type="NCBI Taxonomy" id="3830"/>
    <lineage>
        <taxon>Eukaryota</taxon>
        <taxon>Viridiplantae</taxon>
        <taxon>Streptophyta</taxon>
        <taxon>Embryophyta</taxon>
        <taxon>Tracheophyta</taxon>
        <taxon>Spermatophyta</taxon>
        <taxon>Magnoliopsida</taxon>
        <taxon>eudicotyledons</taxon>
        <taxon>Gunneridae</taxon>
        <taxon>Pentapetalae</taxon>
        <taxon>rosids</taxon>
        <taxon>fabids</taxon>
        <taxon>Fabales</taxon>
        <taxon>Fabaceae</taxon>
        <taxon>Papilionoideae</taxon>
        <taxon>50 kb inversion clade</taxon>
        <taxon>genistoids sensu lato</taxon>
        <taxon>core genistoids</taxon>
        <taxon>Crotalarieae</taxon>
        <taxon>Crotalaria</taxon>
    </lineage>
</organism>
<proteinExistence type="predicted"/>
<comment type="caution">
    <text evidence="2">The sequence shown here is derived from an EMBL/GenBank/DDBJ whole genome shotgun (WGS) entry which is preliminary data.</text>
</comment>
<dbReference type="Proteomes" id="UP001372338">
    <property type="component" value="Unassembled WGS sequence"/>
</dbReference>
<sequence length="101" mass="11098">MAKKKGRPPKSPSPHISSPTPSIPKNLDIEHLDDDNLEDIDNLSPKKAASILKKLDDLRSRIKVVKAVLQEQGIDENVSVVNESQMEKEASAVVESERESG</sequence>
<gene>
    <name evidence="2" type="ORF">RIF29_25708</name>
</gene>
<dbReference type="AlphaFoldDB" id="A0AAN9EML2"/>
<name>A0AAN9EML2_CROPI</name>
<dbReference type="EMBL" id="JAYWIO010000005">
    <property type="protein sequence ID" value="KAK7260016.1"/>
    <property type="molecule type" value="Genomic_DNA"/>
</dbReference>
<reference evidence="2 3" key="1">
    <citation type="submission" date="2024-01" db="EMBL/GenBank/DDBJ databases">
        <title>The genomes of 5 underutilized Papilionoideae crops provide insights into root nodulation and disease resistanc.</title>
        <authorList>
            <person name="Yuan L."/>
        </authorList>
    </citation>
    <scope>NUCLEOTIDE SEQUENCE [LARGE SCALE GENOMIC DNA]</scope>
    <source>
        <strain evidence="2">ZHUSHIDOU_FW_LH</strain>
        <tissue evidence="2">Leaf</tissue>
    </source>
</reference>
<evidence type="ECO:0000313" key="2">
    <source>
        <dbReference type="EMBL" id="KAK7260016.1"/>
    </source>
</evidence>
<feature type="compositionally biased region" description="Low complexity" evidence="1">
    <location>
        <begin position="13"/>
        <end position="26"/>
    </location>
</feature>
<keyword evidence="3" id="KW-1185">Reference proteome</keyword>
<accession>A0AAN9EML2</accession>